<dbReference type="RefSeq" id="WP_073171895.1">
    <property type="nucleotide sequence ID" value="NZ_FQZE01000028.1"/>
</dbReference>
<dbReference type="Pfam" id="PF01597">
    <property type="entry name" value="GCV_H"/>
    <property type="match status" value="1"/>
</dbReference>
<organism evidence="3 4">
    <name type="scientific">Tangfeifania diversioriginum</name>
    <dbReference type="NCBI Taxonomy" id="1168035"/>
    <lineage>
        <taxon>Bacteria</taxon>
        <taxon>Pseudomonadati</taxon>
        <taxon>Bacteroidota</taxon>
        <taxon>Bacteroidia</taxon>
        <taxon>Marinilabiliales</taxon>
        <taxon>Prolixibacteraceae</taxon>
        <taxon>Tangfeifania</taxon>
    </lineage>
</organism>
<evidence type="ECO:0000256" key="1">
    <source>
        <dbReference type="ARBA" id="ARBA00022823"/>
    </source>
</evidence>
<proteinExistence type="predicted"/>
<feature type="transmembrane region" description="Helical" evidence="2">
    <location>
        <begin position="15"/>
        <end position="34"/>
    </location>
</feature>
<dbReference type="GO" id="GO:0019464">
    <property type="term" value="P:glycine decarboxylation via glycine cleavage system"/>
    <property type="evidence" value="ECO:0007669"/>
    <property type="project" value="InterPro"/>
</dbReference>
<dbReference type="CDD" id="cd06848">
    <property type="entry name" value="GCS_H"/>
    <property type="match status" value="1"/>
</dbReference>
<dbReference type="AlphaFoldDB" id="A0A1M6LUW0"/>
<name>A0A1M6LUW0_9BACT</name>
<sequence length="236" mass="26856">MDGFSYTNIFETKGIEYITIIFFFLILIPFWLFINRKVKQPAFIEKAKGFITASSLRIPQGVFFSKYHTWAHLEKNGEARVGLDDLLIHITGDVKITQVKQPGEKIKKGELLARIGYNGNTLKILSPVSGIVQETNAALSENPGVIKDDPYNLGWIYSLQPTNWKEDTNSCYLAEDASNWAVRELERFKDFLAVSTAKLTPEPMGVMLQDGGEIVEKPLEKFPKEIWDDFQKNFLS</sequence>
<dbReference type="InterPro" id="IPR011053">
    <property type="entry name" value="Single_hybrid_motif"/>
</dbReference>
<keyword evidence="1" id="KW-0450">Lipoyl</keyword>
<dbReference type="Gene3D" id="2.40.50.100">
    <property type="match status" value="1"/>
</dbReference>
<dbReference type="Proteomes" id="UP000184050">
    <property type="component" value="Unassembled WGS sequence"/>
</dbReference>
<dbReference type="OrthoDB" id="9796712at2"/>
<reference evidence="3 4" key="1">
    <citation type="submission" date="2016-11" db="EMBL/GenBank/DDBJ databases">
        <authorList>
            <person name="Jaros S."/>
            <person name="Januszkiewicz K."/>
            <person name="Wedrychowicz H."/>
        </authorList>
    </citation>
    <scope>NUCLEOTIDE SEQUENCE [LARGE SCALE GENOMIC DNA]</scope>
    <source>
        <strain evidence="3 4">DSM 27063</strain>
    </source>
</reference>
<evidence type="ECO:0000256" key="2">
    <source>
        <dbReference type="SAM" id="Phobius"/>
    </source>
</evidence>
<dbReference type="InterPro" id="IPR002930">
    <property type="entry name" value="GCV_H"/>
</dbReference>
<dbReference type="STRING" id="1168035.SAMN05444280_12841"/>
<dbReference type="EMBL" id="FQZE01000028">
    <property type="protein sequence ID" value="SHJ74951.1"/>
    <property type="molecule type" value="Genomic_DNA"/>
</dbReference>
<dbReference type="PANTHER" id="PTHR11715:SF3">
    <property type="entry name" value="GLYCINE CLEAVAGE SYSTEM H PROTEIN-RELATED"/>
    <property type="match status" value="1"/>
</dbReference>
<protein>
    <submittedName>
        <fullName evidence="3">Glycine cleavage system H protein</fullName>
    </submittedName>
</protein>
<dbReference type="GO" id="GO:0009249">
    <property type="term" value="P:protein lipoylation"/>
    <property type="evidence" value="ECO:0007669"/>
    <property type="project" value="TreeGrafter"/>
</dbReference>
<dbReference type="PANTHER" id="PTHR11715">
    <property type="entry name" value="GLYCINE CLEAVAGE SYSTEM H PROTEIN"/>
    <property type="match status" value="1"/>
</dbReference>
<accession>A0A1M6LUW0</accession>
<dbReference type="SUPFAM" id="SSF51230">
    <property type="entry name" value="Single hybrid motif"/>
    <property type="match status" value="1"/>
</dbReference>
<dbReference type="GO" id="GO:0005960">
    <property type="term" value="C:glycine cleavage complex"/>
    <property type="evidence" value="ECO:0007669"/>
    <property type="project" value="InterPro"/>
</dbReference>
<keyword evidence="2" id="KW-0472">Membrane</keyword>
<gene>
    <name evidence="3" type="ORF">SAMN05444280_12841</name>
</gene>
<dbReference type="GO" id="GO:0005737">
    <property type="term" value="C:cytoplasm"/>
    <property type="evidence" value="ECO:0007669"/>
    <property type="project" value="TreeGrafter"/>
</dbReference>
<evidence type="ECO:0000313" key="4">
    <source>
        <dbReference type="Proteomes" id="UP000184050"/>
    </source>
</evidence>
<evidence type="ECO:0000313" key="3">
    <source>
        <dbReference type="EMBL" id="SHJ74951.1"/>
    </source>
</evidence>
<dbReference type="InterPro" id="IPR033753">
    <property type="entry name" value="GCV_H/Fam206"/>
</dbReference>
<keyword evidence="4" id="KW-1185">Reference proteome</keyword>
<keyword evidence="2" id="KW-1133">Transmembrane helix</keyword>
<keyword evidence="2" id="KW-0812">Transmembrane</keyword>